<dbReference type="OrthoDB" id="9807879at2"/>
<dbReference type="Pfam" id="PF04015">
    <property type="entry name" value="DUF362"/>
    <property type="match status" value="1"/>
</dbReference>
<dbReference type="STRING" id="177439.DP1710"/>
<accession>Q6AMI6</accession>
<evidence type="ECO:0000313" key="3">
    <source>
        <dbReference type="Proteomes" id="UP000000602"/>
    </source>
</evidence>
<dbReference type="EMBL" id="CR522870">
    <property type="protein sequence ID" value="CAG36439.1"/>
    <property type="molecule type" value="Genomic_DNA"/>
</dbReference>
<sequence>MRERLFFYLFSLGAVVDIVRQLFPVALGTCSDYQTLLLDDRLSALSLAAGFSPPARGARVLLKPNLVSARGPSWACTNALFIRAVALWFLEQGAHVALGDSPAFGSALAVCEAHGISAALKDLNIPIVEFDRKESCRLSCGIEVGLARAALDCDLLVNLPKIKAHSQMYVSMAVKNCFGLITGLQKAMLHMKHGEGHERFSRLILDLQKFIPEQLVIGDGIEVMHHTGPIKGRKLSLGCLAVAQNSVAFDTAMLHVLGLPSEKSPLWQVSHRAGMAESNIEQIAFPGLPADFFSGAGFVAPANLDPIRFRFFRFICGMLRRLSVSDNG</sequence>
<dbReference type="AlphaFoldDB" id="Q6AMI6"/>
<keyword evidence="3" id="KW-1185">Reference proteome</keyword>
<name>Q6AMI6_DESPS</name>
<organism evidence="2 3">
    <name type="scientific">Desulfotalea psychrophila (strain LSv54 / DSM 12343)</name>
    <dbReference type="NCBI Taxonomy" id="177439"/>
    <lineage>
        <taxon>Bacteria</taxon>
        <taxon>Pseudomonadati</taxon>
        <taxon>Thermodesulfobacteriota</taxon>
        <taxon>Desulfobulbia</taxon>
        <taxon>Desulfobulbales</taxon>
        <taxon>Desulfocapsaceae</taxon>
        <taxon>Desulfotalea</taxon>
    </lineage>
</organism>
<dbReference type="HOGENOM" id="CLU_058393_1_0_7"/>
<evidence type="ECO:0000313" key="2">
    <source>
        <dbReference type="EMBL" id="CAG36439.1"/>
    </source>
</evidence>
<proteinExistence type="predicted"/>
<protein>
    <recommendedName>
        <fullName evidence="1">DUF362 domain-containing protein</fullName>
    </recommendedName>
</protein>
<gene>
    <name evidence="2" type="ordered locus">DP1710</name>
</gene>
<dbReference type="Proteomes" id="UP000000602">
    <property type="component" value="Chromosome"/>
</dbReference>
<dbReference type="InterPro" id="IPR007160">
    <property type="entry name" value="DUF362"/>
</dbReference>
<dbReference type="eggNOG" id="COG2006">
    <property type="taxonomic scope" value="Bacteria"/>
</dbReference>
<evidence type="ECO:0000259" key="1">
    <source>
        <dbReference type="Pfam" id="PF04015"/>
    </source>
</evidence>
<feature type="domain" description="DUF362" evidence="1">
    <location>
        <begin position="60"/>
        <end position="254"/>
    </location>
</feature>
<dbReference type="KEGG" id="dps:DP1710"/>
<reference evidence="3" key="1">
    <citation type="journal article" date="2004" name="Environ. Microbiol.">
        <title>The genome of Desulfotalea psychrophila, a sulfate-reducing bacterium from permanently cold Arctic sediments.</title>
        <authorList>
            <person name="Rabus R."/>
            <person name="Ruepp A."/>
            <person name="Frickey T."/>
            <person name="Rattei T."/>
            <person name="Fartmann B."/>
            <person name="Stark M."/>
            <person name="Bauer M."/>
            <person name="Zibat A."/>
            <person name="Lombardot T."/>
            <person name="Becker I."/>
            <person name="Amann J."/>
            <person name="Gellner K."/>
            <person name="Teeling H."/>
            <person name="Leuschner W.D."/>
            <person name="Gloeckner F.-O."/>
            <person name="Lupas A.N."/>
            <person name="Amann R."/>
            <person name="Klenk H.-P."/>
        </authorList>
    </citation>
    <scope>NUCLEOTIDE SEQUENCE [LARGE SCALE GENOMIC DNA]</scope>
    <source>
        <strain evidence="3">DSM 12343 / LSv54</strain>
    </source>
</reference>